<name>A0AA47MNR6_MERPO</name>
<evidence type="ECO:0000313" key="2">
    <source>
        <dbReference type="Proteomes" id="UP001174136"/>
    </source>
</evidence>
<dbReference type="EMBL" id="JAOPHQ010003413">
    <property type="protein sequence ID" value="KAK0143479.1"/>
    <property type="molecule type" value="Genomic_DNA"/>
</dbReference>
<evidence type="ECO:0000313" key="1">
    <source>
        <dbReference type="EMBL" id="KAK0143479.1"/>
    </source>
</evidence>
<gene>
    <name evidence="1" type="ORF">N1851_018391</name>
</gene>
<comment type="caution">
    <text evidence="1">The sequence shown here is derived from an EMBL/GenBank/DDBJ whole genome shotgun (WGS) entry which is preliminary data.</text>
</comment>
<sequence length="395" mass="43651">MDEETNADNGQESKSVNSSLKSYTIRLSASHSTSSSKKSSASLAAVKARAKAEAVRARTTFIKRKTELMVEKAQLEAALTTLKQEQECAAALVEAEILESAAAELGSQTNAKAMDIAIAAIPHDSGEKRTNDYVECHSRLHSIKLSPPLLGYHTQPNQPHDILRAPLHQDSEQNTIHTTKVGPNTASAHVDHYDSYSRTHSMNHPAARHYPGIHPGNFSPMKGPSPHTPPLSMQVPQSSAPGHTGINYFAIYMARRELVTSGMTMFDDRPDNYWGWRSTFMNVIQGLKLTSTEELDLLTRWLGPESSEQVRRVRAVNVSNPAAGLRMAWIRLDESYGSPEMVEKALLDKLERFPKITNKDPLKLRELGDLLRELESAKLEGPGSLTWILLEVSAL</sequence>
<dbReference type="PANTHER" id="PTHR47331:SF6">
    <property type="entry name" value="DOUBLECORTIN DOMAIN-CONTAINING PROTEIN"/>
    <property type="match status" value="1"/>
</dbReference>
<protein>
    <submittedName>
        <fullName evidence="1">Uncharacterized protein</fullName>
    </submittedName>
</protein>
<accession>A0AA47MNR6</accession>
<reference evidence="1" key="1">
    <citation type="journal article" date="2023" name="Front. Mar. Sci.">
        <title>A new Merluccius polli reference genome to investigate the effects of global change in West African waters.</title>
        <authorList>
            <person name="Mateo J.L."/>
            <person name="Blanco-Fernandez C."/>
            <person name="Garcia-Vazquez E."/>
            <person name="Machado-Schiaffino G."/>
        </authorList>
    </citation>
    <scope>NUCLEOTIDE SEQUENCE</scope>
    <source>
        <strain evidence="1">C29</strain>
        <tissue evidence="1">Fin</tissue>
    </source>
</reference>
<keyword evidence="2" id="KW-1185">Reference proteome</keyword>
<proteinExistence type="predicted"/>
<dbReference type="AlphaFoldDB" id="A0AA47MNR6"/>
<organism evidence="1 2">
    <name type="scientific">Merluccius polli</name>
    <name type="common">Benguela hake</name>
    <name type="synonym">Merluccius cadenati</name>
    <dbReference type="NCBI Taxonomy" id="89951"/>
    <lineage>
        <taxon>Eukaryota</taxon>
        <taxon>Metazoa</taxon>
        <taxon>Chordata</taxon>
        <taxon>Craniata</taxon>
        <taxon>Vertebrata</taxon>
        <taxon>Euteleostomi</taxon>
        <taxon>Actinopterygii</taxon>
        <taxon>Neopterygii</taxon>
        <taxon>Teleostei</taxon>
        <taxon>Neoteleostei</taxon>
        <taxon>Acanthomorphata</taxon>
        <taxon>Zeiogadaria</taxon>
        <taxon>Gadariae</taxon>
        <taxon>Gadiformes</taxon>
        <taxon>Gadoidei</taxon>
        <taxon>Merlucciidae</taxon>
        <taxon>Merluccius</taxon>
    </lineage>
</organism>
<dbReference type="PANTHER" id="PTHR47331">
    <property type="entry name" value="PHD-TYPE DOMAIN-CONTAINING PROTEIN"/>
    <property type="match status" value="1"/>
</dbReference>
<dbReference type="Proteomes" id="UP001174136">
    <property type="component" value="Unassembled WGS sequence"/>
</dbReference>